<keyword evidence="3 7" id="KW-0813">Transport</keyword>
<name>A0ABR2GUP0_9EUKA</name>
<dbReference type="Pfam" id="PF04981">
    <property type="entry name" value="NMD3"/>
    <property type="match status" value="1"/>
</dbReference>
<evidence type="ECO:0000256" key="1">
    <source>
        <dbReference type="ARBA" id="ARBA00009794"/>
    </source>
</evidence>
<keyword evidence="11" id="KW-1185">Reference proteome</keyword>
<dbReference type="PANTHER" id="PTHR12746:SF2">
    <property type="entry name" value="60S RIBOSOMAL EXPORT PROTEIN NMD3"/>
    <property type="match status" value="1"/>
</dbReference>
<gene>
    <name evidence="10" type="ORF">M9Y10_036186</name>
</gene>
<evidence type="ECO:0000259" key="8">
    <source>
        <dbReference type="Pfam" id="PF04981"/>
    </source>
</evidence>
<evidence type="ECO:0000256" key="6">
    <source>
        <dbReference type="ARBA" id="ARBA00023242"/>
    </source>
</evidence>
<comment type="similarity">
    <text evidence="1 7">Belongs to the NMD3 family.</text>
</comment>
<evidence type="ECO:0000313" key="10">
    <source>
        <dbReference type="EMBL" id="KAK8837653.1"/>
    </source>
</evidence>
<sequence length="466" mass="53083">MADFSQTPALVPCCMCGILIEPNPSSMCLSCLRQQADFAREIPNSSSIIYCKSCGRYQTSPTTWAAAELESPELLNICMKRITGLKDMKVIDSRFLYTEPHSRRIRISLTVQKPYNDAVLRQTLIITFVVQLQQCPECCEAATPREHWIANVQVREASKHKRTLFWLEQQILNCRAHASATSVERKHDGIDFHFPSKALADNFVNFVKSKLPIHFEESNKLMGEDIQSAIQDRRFSISVRVPPINRQELVLLPPFLVKGTGNQCFVAVCFKVSKNIKLIDPVTCKIISVNGPTYWKNPFEPLLTLGSLKKFVVVSIETSGPKVGRFQPADVELTDEDTYQERIIVKSHLGCDLREGESCFAYDLRSSIIPDDAMDVFKKHNLPEVIIVGRVPQSHANKKKRQRPWHLKRIGNQFSSEQEDFEEFLDDLEENPELRKGISIYKNDNTPNNDPEIEQSLIALSEMKIE</sequence>
<dbReference type="InterPro" id="IPR007064">
    <property type="entry name" value="Nmd3_N"/>
</dbReference>
<evidence type="ECO:0000256" key="4">
    <source>
        <dbReference type="ARBA" id="ARBA00022490"/>
    </source>
</evidence>
<comment type="function">
    <text evidence="7">Acts as an adapter for the XPO1/CRM1-mediated export of the 60S ribosomal subunit.</text>
</comment>
<proteinExistence type="inferred from homology"/>
<comment type="subcellular location">
    <subcellularLocation>
        <location evidence="7">Cytoplasm</location>
    </subcellularLocation>
    <subcellularLocation>
        <location evidence="7">Nucleus</location>
    </subcellularLocation>
</comment>
<evidence type="ECO:0000256" key="2">
    <source>
        <dbReference type="ARBA" id="ARBA00017035"/>
    </source>
</evidence>
<evidence type="ECO:0000313" key="11">
    <source>
        <dbReference type="Proteomes" id="UP001470230"/>
    </source>
</evidence>
<dbReference type="EMBL" id="JAPFFF010000058">
    <property type="protein sequence ID" value="KAK8837653.1"/>
    <property type="molecule type" value="Genomic_DNA"/>
</dbReference>
<evidence type="ECO:0000259" key="9">
    <source>
        <dbReference type="Pfam" id="PF21192"/>
    </source>
</evidence>
<dbReference type="Proteomes" id="UP001470230">
    <property type="component" value="Unassembled WGS sequence"/>
</dbReference>
<organism evidence="10 11">
    <name type="scientific">Tritrichomonas musculus</name>
    <dbReference type="NCBI Taxonomy" id="1915356"/>
    <lineage>
        <taxon>Eukaryota</taxon>
        <taxon>Metamonada</taxon>
        <taxon>Parabasalia</taxon>
        <taxon>Tritrichomonadida</taxon>
        <taxon>Tritrichomonadidae</taxon>
        <taxon>Tritrichomonas</taxon>
    </lineage>
</organism>
<accession>A0ABR2GUP0</accession>
<keyword evidence="5 7" id="KW-0653">Protein transport</keyword>
<protein>
    <recommendedName>
        <fullName evidence="2 7">60S ribosomal export protein NMD3</fullName>
    </recommendedName>
</protein>
<evidence type="ECO:0000256" key="7">
    <source>
        <dbReference type="RuleBase" id="RU364108"/>
    </source>
</evidence>
<dbReference type="Pfam" id="PF21192">
    <property type="entry name" value="OB_NMD3"/>
    <property type="match status" value="1"/>
</dbReference>
<comment type="caution">
    <text evidence="10">The sequence shown here is derived from an EMBL/GenBank/DDBJ whole genome shotgun (WGS) entry which is preliminary data.</text>
</comment>
<evidence type="ECO:0000256" key="5">
    <source>
        <dbReference type="ARBA" id="ARBA00022927"/>
    </source>
</evidence>
<reference evidence="10 11" key="1">
    <citation type="submission" date="2024-04" db="EMBL/GenBank/DDBJ databases">
        <title>Tritrichomonas musculus Genome.</title>
        <authorList>
            <person name="Alves-Ferreira E."/>
            <person name="Grigg M."/>
            <person name="Lorenzi H."/>
            <person name="Galac M."/>
        </authorList>
    </citation>
    <scope>NUCLEOTIDE SEQUENCE [LARGE SCALE GENOMIC DNA]</scope>
    <source>
        <strain evidence="10 11">EAF2021</strain>
    </source>
</reference>
<dbReference type="InterPro" id="IPR048898">
    <property type="entry name" value="OB_NMD3"/>
</dbReference>
<dbReference type="PANTHER" id="PTHR12746">
    <property type="entry name" value="NONSENSE-MEDIATED MRNA DECAY PROTEIN 3"/>
    <property type="match status" value="1"/>
</dbReference>
<evidence type="ECO:0000256" key="3">
    <source>
        <dbReference type="ARBA" id="ARBA00022448"/>
    </source>
</evidence>
<feature type="domain" description="Nmd3 N-terminal" evidence="8">
    <location>
        <begin position="13"/>
        <end position="241"/>
    </location>
</feature>
<keyword evidence="4 7" id="KW-0963">Cytoplasm</keyword>
<dbReference type="InterPro" id="IPR039768">
    <property type="entry name" value="Nmd3"/>
</dbReference>
<keyword evidence="6 7" id="KW-0539">Nucleus</keyword>
<feature type="domain" description="60S ribosomal export protein NMD3 OB-fold" evidence="9">
    <location>
        <begin position="308"/>
        <end position="388"/>
    </location>
</feature>